<evidence type="ECO:0000313" key="7">
    <source>
        <dbReference type="EMBL" id="MBB4017488.1"/>
    </source>
</evidence>
<evidence type="ECO:0000256" key="3">
    <source>
        <dbReference type="ARBA" id="ARBA00022723"/>
    </source>
</evidence>
<comment type="caution">
    <text evidence="7">The sequence shown here is derived from an EMBL/GenBank/DDBJ whole genome shotgun (WGS) entry which is preliminary data.</text>
</comment>
<evidence type="ECO:0000313" key="8">
    <source>
        <dbReference type="Proteomes" id="UP000577362"/>
    </source>
</evidence>
<keyword evidence="3" id="KW-0479">Metal-binding</keyword>
<evidence type="ECO:0000256" key="4">
    <source>
        <dbReference type="ARBA" id="ARBA00022801"/>
    </source>
</evidence>
<dbReference type="InterPro" id="IPR001279">
    <property type="entry name" value="Metallo-B-lactamas"/>
</dbReference>
<name>A0A840C1G0_9HYPH</name>
<organism evidence="7 8">
    <name type="scientific">Chelatococcus caeni</name>
    <dbReference type="NCBI Taxonomy" id="1348468"/>
    <lineage>
        <taxon>Bacteria</taxon>
        <taxon>Pseudomonadati</taxon>
        <taxon>Pseudomonadota</taxon>
        <taxon>Alphaproteobacteria</taxon>
        <taxon>Hyphomicrobiales</taxon>
        <taxon>Chelatococcaceae</taxon>
        <taxon>Chelatococcus</taxon>
    </lineage>
</organism>
<dbReference type="SMART" id="SM00849">
    <property type="entry name" value="Lactamase_B"/>
    <property type="match status" value="1"/>
</dbReference>
<dbReference type="PANTHER" id="PTHR42978:SF7">
    <property type="entry name" value="METALLO-HYDROLASE RV2300C-RELATED"/>
    <property type="match status" value="1"/>
</dbReference>
<keyword evidence="4 7" id="KW-0378">Hydrolase</keyword>
<dbReference type="GO" id="GO:0016787">
    <property type="term" value="F:hydrolase activity"/>
    <property type="evidence" value="ECO:0007669"/>
    <property type="project" value="UniProtKB-KW"/>
</dbReference>
<dbReference type="Pfam" id="PF00753">
    <property type="entry name" value="Lactamase_B"/>
    <property type="match status" value="1"/>
</dbReference>
<gene>
    <name evidence="7" type="ORF">GGR16_002517</name>
</gene>
<dbReference type="CDD" id="cd07729">
    <property type="entry name" value="AHL_lactonase_MBL-fold"/>
    <property type="match status" value="1"/>
</dbReference>
<dbReference type="InterPro" id="IPR051013">
    <property type="entry name" value="MBL_superfamily_lactonases"/>
</dbReference>
<accession>A0A840C1G0</accession>
<comment type="cofactor">
    <cofactor evidence="1">
        <name>Zn(2+)</name>
        <dbReference type="ChEBI" id="CHEBI:29105"/>
    </cofactor>
</comment>
<reference evidence="7 8" key="1">
    <citation type="submission" date="2020-08" db="EMBL/GenBank/DDBJ databases">
        <title>Genomic Encyclopedia of Type Strains, Phase IV (KMG-IV): sequencing the most valuable type-strain genomes for metagenomic binning, comparative biology and taxonomic classification.</title>
        <authorList>
            <person name="Goeker M."/>
        </authorList>
    </citation>
    <scope>NUCLEOTIDE SEQUENCE [LARGE SCALE GENOMIC DNA]</scope>
    <source>
        <strain evidence="7 8">DSM 103737</strain>
    </source>
</reference>
<evidence type="ECO:0000256" key="1">
    <source>
        <dbReference type="ARBA" id="ARBA00001947"/>
    </source>
</evidence>
<feature type="domain" description="Metallo-beta-lactamase" evidence="6">
    <location>
        <begin position="37"/>
        <end position="237"/>
    </location>
</feature>
<dbReference type="InterPro" id="IPR036866">
    <property type="entry name" value="RibonucZ/Hydroxyglut_hydro"/>
</dbReference>
<keyword evidence="5" id="KW-0862">Zinc</keyword>
<dbReference type="AlphaFoldDB" id="A0A840C1G0"/>
<evidence type="ECO:0000259" key="6">
    <source>
        <dbReference type="SMART" id="SM00849"/>
    </source>
</evidence>
<evidence type="ECO:0000256" key="2">
    <source>
        <dbReference type="ARBA" id="ARBA00007749"/>
    </source>
</evidence>
<proteinExistence type="inferred from homology"/>
<dbReference type="Proteomes" id="UP000577362">
    <property type="component" value="Unassembled WGS sequence"/>
</dbReference>
<evidence type="ECO:0000256" key="5">
    <source>
        <dbReference type="ARBA" id="ARBA00022833"/>
    </source>
</evidence>
<dbReference type="SUPFAM" id="SSF56281">
    <property type="entry name" value="Metallo-hydrolase/oxidoreductase"/>
    <property type="match status" value="1"/>
</dbReference>
<keyword evidence="8" id="KW-1185">Reference proteome</keyword>
<dbReference type="EMBL" id="JACIEN010000002">
    <property type="protein sequence ID" value="MBB4017488.1"/>
    <property type="molecule type" value="Genomic_DNA"/>
</dbReference>
<dbReference type="PANTHER" id="PTHR42978">
    <property type="entry name" value="QUORUM-QUENCHING LACTONASE YTNP-RELATED-RELATED"/>
    <property type="match status" value="1"/>
</dbReference>
<protein>
    <submittedName>
        <fullName evidence="7">Glyoxylase-like metal-dependent hydrolase (Beta-lactamase superfamily II)</fullName>
    </submittedName>
</protein>
<sequence length="269" mass="30092">MGDDIYEVYAVRYGHSARRSPENFIGGDAHDVDMPLDYFVWAIVGEKRTFVVDTGFNAESGGRRGREFVLPVAEGLRAVGVDPGTVEDVIITHMHYDHAGNNDLFPRARFHVQDCEMQFVTGRCMCHHVLRHSFEVEDVVGMVRRVYADKVRFHDGTSEIVPGITLHHIGGHSKGLQCVRVRTRRGHVVIASDAAHFYRHLDERRVFPTVHSLEGVLEGYDTVERLATSRDHIVPGHDPLVLALYPAAAPGLEGIAARLDLEPKRRDGS</sequence>
<dbReference type="GO" id="GO:0046872">
    <property type="term" value="F:metal ion binding"/>
    <property type="evidence" value="ECO:0007669"/>
    <property type="project" value="UniProtKB-KW"/>
</dbReference>
<dbReference type="RefSeq" id="WP_019403377.1">
    <property type="nucleotide sequence ID" value="NZ_JACIEN010000002.1"/>
</dbReference>
<dbReference type="Gene3D" id="3.60.15.10">
    <property type="entry name" value="Ribonuclease Z/Hydroxyacylglutathione hydrolase-like"/>
    <property type="match status" value="1"/>
</dbReference>
<comment type="similarity">
    <text evidence="2">Belongs to the metallo-beta-lactamase superfamily.</text>
</comment>